<name>F2NM83_MARHT</name>
<dbReference type="PROSITE" id="PS51724">
    <property type="entry name" value="SPOR"/>
    <property type="match status" value="1"/>
</dbReference>
<feature type="domain" description="SPOR" evidence="3">
    <location>
        <begin position="133"/>
        <end position="210"/>
    </location>
</feature>
<dbReference type="GO" id="GO:0042834">
    <property type="term" value="F:peptidoglycan binding"/>
    <property type="evidence" value="ECO:0007669"/>
    <property type="project" value="InterPro"/>
</dbReference>
<organism evidence="4 5">
    <name type="scientific">Marinithermus hydrothermalis (strain DSM 14884 / JCM 11576 / T1)</name>
    <dbReference type="NCBI Taxonomy" id="869210"/>
    <lineage>
        <taxon>Bacteria</taxon>
        <taxon>Thermotogati</taxon>
        <taxon>Deinococcota</taxon>
        <taxon>Deinococci</taxon>
        <taxon>Thermales</taxon>
        <taxon>Thermaceae</taxon>
        <taxon>Marinithermus</taxon>
    </lineage>
</organism>
<gene>
    <name evidence="4" type="ordered locus">Marky_0806</name>
</gene>
<reference evidence="4 5" key="1">
    <citation type="journal article" date="2012" name="Stand. Genomic Sci.">
        <title>Complete genome sequence of the aerobic, heterotroph Marinithermus hydrothermalis type strain (T1(T)) from a deep-sea hydrothermal vent chimney.</title>
        <authorList>
            <person name="Copeland A."/>
            <person name="Gu W."/>
            <person name="Yasawong M."/>
            <person name="Lapidus A."/>
            <person name="Lucas S."/>
            <person name="Deshpande S."/>
            <person name="Pagani I."/>
            <person name="Tapia R."/>
            <person name="Cheng J.F."/>
            <person name="Goodwin L.A."/>
            <person name="Pitluck S."/>
            <person name="Liolios K."/>
            <person name="Ivanova N."/>
            <person name="Mavromatis K."/>
            <person name="Mikhailova N."/>
            <person name="Pati A."/>
            <person name="Chen A."/>
            <person name="Palaniappan K."/>
            <person name="Land M."/>
            <person name="Pan C."/>
            <person name="Brambilla E.M."/>
            <person name="Rohde M."/>
            <person name="Tindall B.J."/>
            <person name="Sikorski J."/>
            <person name="Goker M."/>
            <person name="Detter J.C."/>
            <person name="Bristow J."/>
            <person name="Eisen J.A."/>
            <person name="Markowitz V."/>
            <person name="Hugenholtz P."/>
            <person name="Kyrpides N.C."/>
            <person name="Klenk H.P."/>
            <person name="Woyke T."/>
        </authorList>
    </citation>
    <scope>NUCLEOTIDE SEQUENCE [LARGE SCALE GENOMIC DNA]</scope>
    <source>
        <strain evidence="5">DSM 14884 / JCM 11576 / T1</strain>
    </source>
</reference>
<dbReference type="Gene3D" id="3.30.70.1070">
    <property type="entry name" value="Sporulation related repeat"/>
    <property type="match status" value="2"/>
</dbReference>
<dbReference type="InterPro" id="IPR052521">
    <property type="entry name" value="Cell_div_SPOR-domain"/>
</dbReference>
<protein>
    <submittedName>
        <fullName evidence="4">Sporulation domain-containing protein</fullName>
    </submittedName>
</protein>
<evidence type="ECO:0000313" key="5">
    <source>
        <dbReference type="Proteomes" id="UP000007030"/>
    </source>
</evidence>
<feature type="compositionally biased region" description="Low complexity" evidence="1">
    <location>
        <begin position="50"/>
        <end position="60"/>
    </location>
</feature>
<evidence type="ECO:0000256" key="2">
    <source>
        <dbReference type="SAM" id="Phobius"/>
    </source>
</evidence>
<feature type="compositionally biased region" description="Low complexity" evidence="1">
    <location>
        <begin position="77"/>
        <end position="93"/>
    </location>
</feature>
<feature type="compositionally biased region" description="Polar residues" evidence="1">
    <location>
        <begin position="105"/>
        <end position="118"/>
    </location>
</feature>
<dbReference type="KEGG" id="mhd:Marky_0806"/>
<dbReference type="eggNOG" id="COG3147">
    <property type="taxonomic scope" value="Bacteria"/>
</dbReference>
<keyword evidence="2" id="KW-0812">Transmembrane</keyword>
<proteinExistence type="predicted"/>
<keyword evidence="2" id="KW-0472">Membrane</keyword>
<dbReference type="InterPro" id="IPR036680">
    <property type="entry name" value="SPOR-like_sf"/>
</dbReference>
<feature type="compositionally biased region" description="Pro residues" evidence="1">
    <location>
        <begin position="61"/>
        <end position="71"/>
    </location>
</feature>
<dbReference type="STRING" id="869210.Marky_0806"/>
<accession>F2NM83</accession>
<feature type="region of interest" description="Disordered" evidence="1">
    <location>
        <begin position="41"/>
        <end position="131"/>
    </location>
</feature>
<dbReference type="RefSeq" id="WP_013703604.1">
    <property type="nucleotide sequence ID" value="NC_015387.1"/>
</dbReference>
<evidence type="ECO:0000259" key="3">
    <source>
        <dbReference type="PROSITE" id="PS51724"/>
    </source>
</evidence>
<evidence type="ECO:0000256" key="1">
    <source>
        <dbReference type="SAM" id="MobiDB-lite"/>
    </source>
</evidence>
<dbReference type="Pfam" id="PF05036">
    <property type="entry name" value="SPOR"/>
    <property type="match status" value="2"/>
</dbReference>
<keyword evidence="2" id="KW-1133">Transmembrane helix</keyword>
<dbReference type="OrthoDB" id="32196at2"/>
<sequence>MRWLRENWIDALVFSLFALVVVGIVLFLTGVNPFQRESRAVRAATPTPQSPATETVAAPPTAAPAPQPPAAPESSREATATEPTPEAPAVTVLPLPPAIEEASPPNRSAGGTTVATRQPPTPSPSTVTPAPAATEREVFRVAVGSFSNPQNALRLAQKLEEAGYPVRLEPIGRLTRVVVGPYAERAQAEAAHQALRLYEPQIYKGDSPEVDDTYFQVGAYRDLAVAEALVKRLRDADYPVVLSYRSGLLRVWVGPLAPEQVEAVRNGLEGMGLEVVEAR</sequence>
<dbReference type="InterPro" id="IPR007730">
    <property type="entry name" value="SPOR-like_dom"/>
</dbReference>
<dbReference type="PANTHER" id="PTHR38687:SF1">
    <property type="entry name" value="CELL DIVISION PROTEIN DEDD"/>
    <property type="match status" value="1"/>
</dbReference>
<dbReference type="SUPFAM" id="SSF110997">
    <property type="entry name" value="Sporulation related repeat"/>
    <property type="match status" value="2"/>
</dbReference>
<dbReference type="GO" id="GO:0030428">
    <property type="term" value="C:cell septum"/>
    <property type="evidence" value="ECO:0007669"/>
    <property type="project" value="TreeGrafter"/>
</dbReference>
<dbReference type="GO" id="GO:0032506">
    <property type="term" value="P:cytokinetic process"/>
    <property type="evidence" value="ECO:0007669"/>
    <property type="project" value="TreeGrafter"/>
</dbReference>
<evidence type="ECO:0000313" key="4">
    <source>
        <dbReference type="EMBL" id="AEB11553.1"/>
    </source>
</evidence>
<feature type="transmembrane region" description="Helical" evidence="2">
    <location>
        <begin position="12"/>
        <end position="31"/>
    </location>
</feature>
<dbReference type="HOGENOM" id="CLU_1085598_0_0_0"/>
<dbReference type="GO" id="GO:0032153">
    <property type="term" value="C:cell division site"/>
    <property type="evidence" value="ECO:0007669"/>
    <property type="project" value="TreeGrafter"/>
</dbReference>
<keyword evidence="5" id="KW-1185">Reference proteome</keyword>
<dbReference type="PANTHER" id="PTHR38687">
    <property type="entry name" value="CELL DIVISION PROTEIN DEDD-RELATED"/>
    <property type="match status" value="1"/>
</dbReference>
<dbReference type="EMBL" id="CP002630">
    <property type="protein sequence ID" value="AEB11553.1"/>
    <property type="molecule type" value="Genomic_DNA"/>
</dbReference>
<dbReference type="Proteomes" id="UP000007030">
    <property type="component" value="Chromosome"/>
</dbReference>
<dbReference type="AlphaFoldDB" id="F2NM83"/>